<keyword evidence="1" id="KW-0812">Transmembrane</keyword>
<dbReference type="InterPro" id="IPR012902">
    <property type="entry name" value="N_methyl_site"/>
</dbReference>
<name>A0ABD4XWC8_STUST</name>
<keyword evidence="1" id="KW-1133">Transmembrane helix</keyword>
<accession>A0ABD4XWC8</accession>
<comment type="caution">
    <text evidence="2">The sequence shown here is derived from an EMBL/GenBank/DDBJ whole genome shotgun (WGS) entry which is preliminary data.</text>
</comment>
<evidence type="ECO:0000256" key="1">
    <source>
        <dbReference type="SAM" id="Phobius"/>
    </source>
</evidence>
<dbReference type="PROSITE" id="PS00409">
    <property type="entry name" value="PROKAR_NTER_METHYL"/>
    <property type="match status" value="1"/>
</dbReference>
<proteinExistence type="predicted"/>
<keyword evidence="1" id="KW-0472">Membrane</keyword>
<protein>
    <submittedName>
        <fullName evidence="2">Type II secretion system GspH family protein</fullName>
    </submittedName>
</protein>
<feature type="transmembrane region" description="Helical" evidence="1">
    <location>
        <begin position="12"/>
        <end position="36"/>
    </location>
</feature>
<dbReference type="SUPFAM" id="SSF54523">
    <property type="entry name" value="Pili subunits"/>
    <property type="match status" value="1"/>
</dbReference>
<dbReference type="EMBL" id="JAOCDG010000003">
    <property type="protein sequence ID" value="MDH0686996.1"/>
    <property type="molecule type" value="Genomic_DNA"/>
</dbReference>
<reference evidence="2" key="1">
    <citation type="submission" date="2022-09" db="EMBL/GenBank/DDBJ databases">
        <title>Intensive care unit water sources are persistently colonized with multi-drug resistant bacteria and are the site of extensive horizontal gene transfer of antibiotic resistance genes.</title>
        <authorList>
            <person name="Diorio-Toth L."/>
        </authorList>
    </citation>
    <scope>NUCLEOTIDE SEQUENCE</scope>
    <source>
        <strain evidence="2">GD03864</strain>
    </source>
</reference>
<dbReference type="RefSeq" id="WP_279648984.1">
    <property type="nucleotide sequence ID" value="NZ_JAOCDG010000003.1"/>
</dbReference>
<dbReference type="NCBIfam" id="TIGR02532">
    <property type="entry name" value="IV_pilin_GFxxxE"/>
    <property type="match status" value="1"/>
</dbReference>
<dbReference type="Pfam" id="PF07963">
    <property type="entry name" value="N_methyl"/>
    <property type="match status" value="1"/>
</dbReference>
<evidence type="ECO:0000313" key="2">
    <source>
        <dbReference type="EMBL" id="MDH0686996.1"/>
    </source>
</evidence>
<dbReference type="Proteomes" id="UP001161139">
    <property type="component" value="Unassembled WGS sequence"/>
</dbReference>
<dbReference type="InterPro" id="IPR045584">
    <property type="entry name" value="Pilin-like"/>
</dbReference>
<gene>
    <name evidence="2" type="ORF">N5D09_02705</name>
</gene>
<sequence>MIQKHRRRNQKGFTLVEVLITIILIGVIAAIVYPLINNFVSSKANAQEMMSVAQNIVRSVSMMNQTMRAPTAITSNPLTASGNNLLDAVIMGDKVTGIISPTYAPRYATSGIRPMSDAVTITSQPTAGSAGTYTVGDSVISLVAIPGSTRQLGVQFTNVPTELVQEIFLSREGGTFNSATARTGGVVRYAAVSGGTHATMTLVYDL</sequence>
<dbReference type="AlphaFoldDB" id="A0ABD4XWC8"/>
<evidence type="ECO:0000313" key="3">
    <source>
        <dbReference type="Proteomes" id="UP001161139"/>
    </source>
</evidence>
<organism evidence="2 3">
    <name type="scientific">Stutzerimonas stutzeri</name>
    <name type="common">Pseudomonas stutzeri</name>
    <dbReference type="NCBI Taxonomy" id="316"/>
    <lineage>
        <taxon>Bacteria</taxon>
        <taxon>Pseudomonadati</taxon>
        <taxon>Pseudomonadota</taxon>
        <taxon>Gammaproteobacteria</taxon>
        <taxon>Pseudomonadales</taxon>
        <taxon>Pseudomonadaceae</taxon>
        <taxon>Stutzerimonas</taxon>
    </lineage>
</organism>
<dbReference type="Gene3D" id="3.30.700.10">
    <property type="entry name" value="Glycoprotein, Type 4 Pilin"/>
    <property type="match status" value="1"/>
</dbReference>